<dbReference type="Pfam" id="PF24346">
    <property type="entry name" value="DUF7507"/>
    <property type="match status" value="2"/>
</dbReference>
<comment type="subcellular location">
    <subcellularLocation>
        <location evidence="1">Secreted</location>
    </subcellularLocation>
</comment>
<dbReference type="Gene3D" id="2.60.40.3440">
    <property type="match status" value="4"/>
</dbReference>
<reference evidence="7 8" key="1">
    <citation type="submission" date="2022-06" db="EMBL/GenBank/DDBJ databases">
        <title>Runella sp. S5 genome sequencing.</title>
        <authorList>
            <person name="Park S."/>
        </authorList>
    </citation>
    <scope>NUCLEOTIDE SEQUENCE [LARGE SCALE GENOMIC DNA]</scope>
    <source>
        <strain evidence="7 8">S5</strain>
    </source>
</reference>
<feature type="region of interest" description="Disordered" evidence="4">
    <location>
        <begin position="1792"/>
        <end position="1834"/>
    </location>
</feature>
<feature type="domain" description="DUF7507" evidence="5">
    <location>
        <begin position="1702"/>
        <end position="1800"/>
    </location>
</feature>
<keyword evidence="8" id="KW-1185">Reference proteome</keyword>
<evidence type="ECO:0000256" key="1">
    <source>
        <dbReference type="ARBA" id="ARBA00004613"/>
    </source>
</evidence>
<evidence type="ECO:0000256" key="3">
    <source>
        <dbReference type="ARBA" id="ARBA00022729"/>
    </source>
</evidence>
<name>A0ABT1FT48_9BACT</name>
<dbReference type="Gene3D" id="2.60.40.2810">
    <property type="match status" value="3"/>
</dbReference>
<dbReference type="Proteomes" id="UP001204772">
    <property type="component" value="Unassembled WGS sequence"/>
</dbReference>
<evidence type="ECO:0000313" key="8">
    <source>
        <dbReference type="Proteomes" id="UP001204772"/>
    </source>
</evidence>
<feature type="domain" description="DUF7507" evidence="5">
    <location>
        <begin position="1557"/>
        <end position="1658"/>
    </location>
</feature>
<dbReference type="NCBIfam" id="TIGR01451">
    <property type="entry name" value="B_ant_repeat"/>
    <property type="match status" value="2"/>
</dbReference>
<feature type="domain" description="Carbohydrate-binding module family 96" evidence="6">
    <location>
        <begin position="865"/>
        <end position="1043"/>
    </location>
</feature>
<keyword evidence="2" id="KW-0964">Secreted</keyword>
<organism evidence="7 8">
    <name type="scientific">Runella salmonicolor</name>
    <dbReference type="NCBI Taxonomy" id="2950278"/>
    <lineage>
        <taxon>Bacteria</taxon>
        <taxon>Pseudomonadati</taxon>
        <taxon>Bacteroidota</taxon>
        <taxon>Cytophagia</taxon>
        <taxon>Cytophagales</taxon>
        <taxon>Spirosomataceae</taxon>
        <taxon>Runella</taxon>
    </lineage>
</organism>
<comment type="caution">
    <text evidence="7">The sequence shown here is derived from an EMBL/GenBank/DDBJ whole genome shotgun (WGS) entry which is preliminary data.</text>
</comment>
<proteinExistence type="predicted"/>
<sequence>MQGYFYKSVRLLLVVFCCLWMVLEGKAQTNETFPVNTYVIDMGVSPQTVANSLKPYGLVYALLQNSVPVKWVISGTKLKDGIDFTGPNGKAYRGGPFLISGEYAPIATAIINTYKLANPSVVVDQMTASFVAPVYTTLKAAPRWTLDQQNGSIAQGYLVNAGIPAASYNYKDPQLLAGCDDIFVMPHADPKWSTHSNLLAWNQTYRGAIWAACHAVSALENMFDPANPTQQTNFLSETTATATGSGPYANNNSGKGNSLILWGAHADGSTPPPYKYAYQNDPVMQFLGRLDAATQNGSEQIYLPLLKGANPTWRTGANGAKIAVYDDSQANVPGISPGPATVVAYGAAFGDANRGKVMYEAGHSHNKGSAEDVAAQRAFMNFSLWASQDKALSVAVGGVTSPMTVNTAYPLTTNVTATIPSGPYTYAWTASCPGTFSPSATAPNPTFTPSASAANCVISVKVTDACGRTSSESTPVVVQLGPQPPVCVNDNIVVEAQCAESVSIVPLTNDSDPINSALSFMLLNGTTPVSSVTTADGTFTKTNASTVVFTPIDNFVGTATVSYRLTNALGLSSDCSISVTFGTPDANGCLPGQAPGLAGTDSTVAVTLATSISNPANALSDPDYDAADNTTYAVIDNNSDVLTLDLGSIKSNTLGTPTDSVRVYFATDNDGNSTTIQIEFSTDDVTYTTAGTASTDLLDGTEIAFVVPTGGVRYIRLKRTAGEKLRIDAALYEFYSCLSVLPIATSDAISLVEDESKTFDPTDNDNLFGTFASIKVMSQPANGKAVVNVDGTITYQPNTNFAGTDSFTYKVCNTDGYCGTGTITATITDDGCIPDVVGGIPQYRPIDLTSPVTTILTSSTVGVTVKDSWMKQDGGDANKNYGNATTLEVGKRPAKARRGLFQFNWTTAVIPAGAIIQSAQLSVFKKGGDGETISTSINEVTEAWTEGTGGSNDVTWNNRTTATPWSTAGGVFNPTPVATISVLKPNVYYNWTLTNLVQKWNDTPASNFGVLMKQTIETTLDKRHQYSSDEDKAAQRPKLIVTYATRLNCQDVPNRKPLAAFDYETTDSQTPKTIDVLANDSDPDNNLNNASLAIVGGVTGGTAVIQSGQILFTPTTSFNGEASFKYLVSDNGSPALTDTAFVYVTVTNAPPKAINDVATVLSNTNSINDSHTINVSTNDVHLDGPNPLTTTVSVPPTNGTATVSGGNIIYTPNANFTGTDVLTYQICEPVNAASCNPTPVCATATLTITVQNRPPVPTPDITTANPCQPVTIKVLSNDSDPENGSLTVTIIAPFPTKGTYSVQGGDIIYTANPGETGSDVINYQICDDGVTPLCAASTATVNINNPPVNPNAPIAVNDAESLYQGQTVYIAALNNDSEPDGQPLVISSVSGVTNGTATIVGNLIEFVPNPGFFGQVTFQYTVCDVFVSPVPPGCLDITPKCATANITVDVLRQPIPVAFPDNTTTTVNVPITINVTSNDDFGLDGPSTINAITITGPTSNGGTVTVVNGGTGTQADDQIFYTPANNFTGTETFKYTICDANGDCSEALVTVIVSGVPLIKLIKSITSITDNAPTGLGAGDVINYTFTVTNTGTTALTAVGVTDAKVLNINCLATSLAPGASTTCTGTYTITQADVNAGGVQNTATATGTPPSGPNVSDVSDAGTYGSTTPVANPDVTESPKLDGTTDADPTNDPTVLLLTPAPSIKLIKSIASITDNAPAGYGVGDVINYSFSVTNTGNVTLTSVGVTDAKVLNINCLATSLAPGASTTCTGTYVITQADVNAGGVQNTATVMGTPPNKADGSASSPVTDVSDAGTDGSANPIANPDVTESPKL</sequence>
<evidence type="ECO:0000313" key="7">
    <source>
        <dbReference type="EMBL" id="MCP1384877.1"/>
    </source>
</evidence>
<dbReference type="Gene3D" id="2.60.120.260">
    <property type="entry name" value="Galactose-binding domain-like"/>
    <property type="match status" value="1"/>
</dbReference>
<dbReference type="Pfam" id="PF24517">
    <property type="entry name" value="CBM96"/>
    <property type="match status" value="1"/>
</dbReference>
<gene>
    <name evidence="7" type="ORF">NCI00_20745</name>
</gene>
<dbReference type="Pfam" id="PF17963">
    <property type="entry name" value="Big_9"/>
    <property type="match status" value="7"/>
</dbReference>
<evidence type="ECO:0000256" key="2">
    <source>
        <dbReference type="ARBA" id="ARBA00022525"/>
    </source>
</evidence>
<evidence type="ECO:0000259" key="5">
    <source>
        <dbReference type="Pfam" id="PF24346"/>
    </source>
</evidence>
<dbReference type="CDD" id="cd11304">
    <property type="entry name" value="Cadherin_repeat"/>
    <property type="match status" value="1"/>
</dbReference>
<keyword evidence="3" id="KW-0732">Signal</keyword>
<dbReference type="InterPro" id="IPR047589">
    <property type="entry name" value="DUF11_rpt"/>
</dbReference>
<dbReference type="EMBL" id="JAMZEL010000010">
    <property type="protein sequence ID" value="MCP1384877.1"/>
    <property type="molecule type" value="Genomic_DNA"/>
</dbReference>
<dbReference type="InterPro" id="IPR055354">
    <property type="entry name" value="DUF7507"/>
</dbReference>
<accession>A0ABT1FT48</accession>
<dbReference type="RefSeq" id="WP_253530812.1">
    <property type="nucleotide sequence ID" value="NZ_JAMZEL010000010.1"/>
</dbReference>
<evidence type="ECO:0000259" key="6">
    <source>
        <dbReference type="Pfam" id="PF24517"/>
    </source>
</evidence>
<feature type="non-terminal residue" evidence="7">
    <location>
        <position position="1834"/>
    </location>
</feature>
<dbReference type="NCBIfam" id="NF012211">
    <property type="entry name" value="tand_rpt_95"/>
    <property type="match status" value="4"/>
</dbReference>
<evidence type="ECO:0000256" key="4">
    <source>
        <dbReference type="SAM" id="MobiDB-lite"/>
    </source>
</evidence>
<dbReference type="InterPro" id="IPR055372">
    <property type="entry name" value="CBM96"/>
</dbReference>
<protein>
    <submittedName>
        <fullName evidence="7">Ig-like domain-containing protein</fullName>
    </submittedName>
</protein>
<feature type="region of interest" description="Disordered" evidence="4">
    <location>
        <begin position="1641"/>
        <end position="1694"/>
    </location>
</feature>
<dbReference type="NCBIfam" id="NF033679">
    <property type="entry name" value="DNRLRE_dom"/>
    <property type="match status" value="1"/>
</dbReference>